<sequence>MAGNDQVLVKVAATAIDHLDRVLDQLAVYGQPSTSITFSQPLKQHVVTNEMLEQEKKEVNA</sequence>
<evidence type="ECO:0000313" key="2">
    <source>
        <dbReference type="Proteomes" id="UP000004508"/>
    </source>
</evidence>
<proteinExistence type="predicted"/>
<dbReference type="RefSeq" id="WP_007917228.1">
    <property type="nucleotide sequence ID" value="NZ_ADVG01000003.1"/>
</dbReference>
<dbReference type="Proteomes" id="UP000004508">
    <property type="component" value="Unassembled WGS sequence"/>
</dbReference>
<dbReference type="EMBL" id="ADVG01000003">
    <property type="protein sequence ID" value="EFH85160.1"/>
    <property type="molecule type" value="Genomic_DNA"/>
</dbReference>
<name>D6TYT5_KTERA</name>
<evidence type="ECO:0000313" key="1">
    <source>
        <dbReference type="EMBL" id="EFH85160.1"/>
    </source>
</evidence>
<organism evidence="1 2">
    <name type="scientific">Ktedonobacter racemifer DSM 44963</name>
    <dbReference type="NCBI Taxonomy" id="485913"/>
    <lineage>
        <taxon>Bacteria</taxon>
        <taxon>Bacillati</taxon>
        <taxon>Chloroflexota</taxon>
        <taxon>Ktedonobacteria</taxon>
        <taxon>Ktedonobacterales</taxon>
        <taxon>Ktedonobacteraceae</taxon>
        <taxon>Ktedonobacter</taxon>
    </lineage>
</organism>
<dbReference type="AlphaFoldDB" id="D6TYT5"/>
<accession>D6TYT5</accession>
<gene>
    <name evidence="1" type="ORF">Krac_6328</name>
</gene>
<dbReference type="InParanoid" id="D6TYT5"/>
<keyword evidence="2" id="KW-1185">Reference proteome</keyword>
<reference evidence="1 2" key="1">
    <citation type="journal article" date="2011" name="Stand. Genomic Sci.">
        <title>Non-contiguous finished genome sequence and contextual data of the filamentous soil bacterium Ktedonobacter racemifer type strain (SOSP1-21).</title>
        <authorList>
            <person name="Chang Y.J."/>
            <person name="Land M."/>
            <person name="Hauser L."/>
            <person name="Chertkov O."/>
            <person name="Del Rio T.G."/>
            <person name="Nolan M."/>
            <person name="Copeland A."/>
            <person name="Tice H."/>
            <person name="Cheng J.F."/>
            <person name="Lucas S."/>
            <person name="Han C."/>
            <person name="Goodwin L."/>
            <person name="Pitluck S."/>
            <person name="Ivanova N."/>
            <person name="Ovchinikova G."/>
            <person name="Pati A."/>
            <person name="Chen A."/>
            <person name="Palaniappan K."/>
            <person name="Mavromatis K."/>
            <person name="Liolios K."/>
            <person name="Brettin T."/>
            <person name="Fiebig A."/>
            <person name="Rohde M."/>
            <person name="Abt B."/>
            <person name="Goker M."/>
            <person name="Detter J.C."/>
            <person name="Woyke T."/>
            <person name="Bristow J."/>
            <person name="Eisen J.A."/>
            <person name="Markowitz V."/>
            <person name="Hugenholtz P."/>
            <person name="Kyrpides N.C."/>
            <person name="Klenk H.P."/>
            <person name="Lapidus A."/>
        </authorList>
    </citation>
    <scope>NUCLEOTIDE SEQUENCE [LARGE SCALE GENOMIC DNA]</scope>
    <source>
        <strain evidence="2">DSM 44963</strain>
    </source>
</reference>
<comment type="caution">
    <text evidence="1">The sequence shown here is derived from an EMBL/GenBank/DDBJ whole genome shotgun (WGS) entry which is preliminary data.</text>
</comment>
<protein>
    <submittedName>
        <fullName evidence="1">Transcriptional regulator, AsnC family</fullName>
    </submittedName>
</protein>